<reference evidence="1 2" key="1">
    <citation type="submission" date="2014-07" db="EMBL/GenBank/DDBJ databases">
        <title>The Complete Genome of Enterotoxigenic Escherichia coli Siphophage Seurat.</title>
        <authorList>
            <person name="Doan D.P."/>
            <person name="Lessor L.E."/>
            <person name="Hernandez A.C."/>
            <person name="Everett G.F.K."/>
        </authorList>
    </citation>
    <scope>NUCLEOTIDE SEQUENCE [LARGE SCALE GENOMIC DNA]</scope>
</reference>
<evidence type="ECO:0000313" key="1">
    <source>
        <dbReference type="EMBL" id="AIW03924.1"/>
    </source>
</evidence>
<sequence length="67" mass="7708">MTAQDEFDAKYITTSEIEARFGVSRYKLCRNRDILPGAVRIANVFVYVREIAEPALIAMQGDKRRRS</sequence>
<dbReference type="RefSeq" id="YP_009152005.1">
    <property type="nucleotide sequence ID" value="NC_027378.1"/>
</dbReference>
<name>A0A0A0RQJ8_9CAUD</name>
<protein>
    <submittedName>
        <fullName evidence="1">Uncharacterized protein</fullName>
    </submittedName>
</protein>
<dbReference type="GeneID" id="24608672"/>
<keyword evidence="2" id="KW-1185">Reference proteome</keyword>
<dbReference type="EMBL" id="KM236243">
    <property type="protein sequence ID" value="AIW03924.1"/>
    <property type="molecule type" value="Genomic_DNA"/>
</dbReference>
<proteinExistence type="predicted"/>
<organism evidence="1 2">
    <name type="scientific">Escherichia phage Seurat</name>
    <dbReference type="NCBI Taxonomy" id="1540098"/>
    <lineage>
        <taxon>Viruses</taxon>
        <taxon>Duplodnaviria</taxon>
        <taxon>Heunggongvirae</taxon>
        <taxon>Uroviricota</taxon>
        <taxon>Caudoviricetes</taxon>
        <taxon>Queuovirinae</taxon>
        <taxon>Seuratvirus</taxon>
        <taxon>Seuratvirus seurat</taxon>
    </lineage>
</organism>
<dbReference type="KEGG" id="vg:24608672"/>
<dbReference type="OrthoDB" id="22691at10239"/>
<evidence type="ECO:0000313" key="2">
    <source>
        <dbReference type="Proteomes" id="UP000030205"/>
    </source>
</evidence>
<dbReference type="Proteomes" id="UP000030205">
    <property type="component" value="Segment"/>
</dbReference>
<gene>
    <name evidence="1" type="ORF">CPT_Seurat61</name>
</gene>
<accession>A0A0A0RQJ8</accession>